<evidence type="ECO:0000313" key="3">
    <source>
        <dbReference type="Proteomes" id="UP000053398"/>
    </source>
</evidence>
<evidence type="ECO:0000256" key="1">
    <source>
        <dbReference type="SAM" id="MobiDB-lite"/>
    </source>
</evidence>
<proteinExistence type="predicted"/>
<organism evidence="2 3">
    <name type="scientific">Streptomyces corchorusii</name>
    <name type="common">Streptomyces chibaensis</name>
    <dbReference type="NCBI Taxonomy" id="1903"/>
    <lineage>
        <taxon>Bacteria</taxon>
        <taxon>Bacillati</taxon>
        <taxon>Actinomycetota</taxon>
        <taxon>Actinomycetes</taxon>
        <taxon>Kitasatosporales</taxon>
        <taxon>Streptomycetaceae</taxon>
        <taxon>Streptomyces</taxon>
    </lineage>
</organism>
<feature type="compositionally biased region" description="Low complexity" evidence="1">
    <location>
        <begin position="26"/>
        <end position="35"/>
    </location>
</feature>
<dbReference type="EMBL" id="LMWP01000016">
    <property type="protein sequence ID" value="KUN27697.1"/>
    <property type="molecule type" value="Genomic_DNA"/>
</dbReference>
<accession>A0A101QD14</accession>
<comment type="caution">
    <text evidence="2">The sequence shown here is derived from an EMBL/GenBank/DDBJ whole genome shotgun (WGS) entry which is preliminary data.</text>
</comment>
<dbReference type="AlphaFoldDB" id="A0A101QD14"/>
<keyword evidence="3" id="KW-1185">Reference proteome</keyword>
<reference evidence="2 3" key="1">
    <citation type="submission" date="2015-10" db="EMBL/GenBank/DDBJ databases">
        <title>Draft genome sequence of Streptomyces corchorusii DSM 40340, type strain for the species Streptomyces corchorusii.</title>
        <authorList>
            <person name="Ruckert C."/>
            <person name="Winkler A."/>
            <person name="Kalinowski J."/>
            <person name="Kampfer P."/>
            <person name="Glaeser S."/>
        </authorList>
    </citation>
    <scope>NUCLEOTIDE SEQUENCE [LARGE SCALE GENOMIC DNA]</scope>
    <source>
        <strain evidence="2 3">DSM 40340</strain>
    </source>
</reference>
<sequence length="133" mass="13579">MRVPALGVAREGAPGCRRVAGGEQWGPPAGAVVGADAEEQGCPRPGTICAPERRPSAAVKAWASEVAAPASRWLGSVRVAQSLIRGSPPAPATAGPSGHRAARKHRILDQGQPAGARNRRVRAGTGPVDSRAM</sequence>
<feature type="region of interest" description="Disordered" evidence="1">
    <location>
        <begin position="16"/>
        <end position="39"/>
    </location>
</feature>
<gene>
    <name evidence="2" type="ORF">AQJ11_13790</name>
</gene>
<feature type="region of interest" description="Disordered" evidence="1">
    <location>
        <begin position="85"/>
        <end position="133"/>
    </location>
</feature>
<name>A0A101QD14_STRCK</name>
<protein>
    <submittedName>
        <fullName evidence="2">Uncharacterized protein</fullName>
    </submittedName>
</protein>
<dbReference type="Proteomes" id="UP000053398">
    <property type="component" value="Unassembled WGS sequence"/>
</dbReference>
<evidence type="ECO:0000313" key="2">
    <source>
        <dbReference type="EMBL" id="KUN27697.1"/>
    </source>
</evidence>